<name>A0A4Y2M6T7_ARAVE</name>
<reference evidence="1 2" key="1">
    <citation type="journal article" date="2019" name="Sci. Rep.">
        <title>Orb-weaving spider Araneus ventricosus genome elucidates the spidroin gene catalogue.</title>
        <authorList>
            <person name="Kono N."/>
            <person name="Nakamura H."/>
            <person name="Ohtoshi R."/>
            <person name="Moran D.A.P."/>
            <person name="Shinohara A."/>
            <person name="Yoshida Y."/>
            <person name="Fujiwara M."/>
            <person name="Mori M."/>
            <person name="Tomita M."/>
            <person name="Arakawa K."/>
        </authorList>
    </citation>
    <scope>NUCLEOTIDE SEQUENCE [LARGE SCALE GENOMIC DNA]</scope>
</reference>
<comment type="caution">
    <text evidence="1">The sequence shown here is derived from an EMBL/GenBank/DDBJ whole genome shotgun (WGS) entry which is preliminary data.</text>
</comment>
<dbReference type="AlphaFoldDB" id="A0A4Y2M6T7"/>
<dbReference type="Proteomes" id="UP000499080">
    <property type="component" value="Unassembled WGS sequence"/>
</dbReference>
<protein>
    <submittedName>
        <fullName evidence="1">Uncharacterized protein</fullName>
    </submittedName>
</protein>
<evidence type="ECO:0000313" key="1">
    <source>
        <dbReference type="EMBL" id="GBN22379.1"/>
    </source>
</evidence>
<organism evidence="1 2">
    <name type="scientific">Araneus ventricosus</name>
    <name type="common">Orbweaver spider</name>
    <name type="synonym">Epeira ventricosa</name>
    <dbReference type="NCBI Taxonomy" id="182803"/>
    <lineage>
        <taxon>Eukaryota</taxon>
        <taxon>Metazoa</taxon>
        <taxon>Ecdysozoa</taxon>
        <taxon>Arthropoda</taxon>
        <taxon>Chelicerata</taxon>
        <taxon>Arachnida</taxon>
        <taxon>Araneae</taxon>
        <taxon>Araneomorphae</taxon>
        <taxon>Entelegynae</taxon>
        <taxon>Araneoidea</taxon>
        <taxon>Araneidae</taxon>
        <taxon>Araneus</taxon>
    </lineage>
</organism>
<dbReference type="EMBL" id="BGPR01006858">
    <property type="protein sequence ID" value="GBN22379.1"/>
    <property type="molecule type" value="Genomic_DNA"/>
</dbReference>
<sequence>MLCDVIVQHIFLIVLNSTQQPCTILVARWIITNPLLSVSPPYVAQRMFLFPLLVTRSTRFLLAHRITYRGLTSNPVTLLAMNLVPYLDRSSDVLMYRPFVKQYPFSRKQSNRHFLLYDKLDGLWACRRAATEAMILRASRRQGKAEFHQAD</sequence>
<keyword evidence="2" id="KW-1185">Reference proteome</keyword>
<gene>
    <name evidence="1" type="ORF">AVEN_142955_1</name>
</gene>
<proteinExistence type="predicted"/>
<evidence type="ECO:0000313" key="2">
    <source>
        <dbReference type="Proteomes" id="UP000499080"/>
    </source>
</evidence>
<accession>A0A4Y2M6T7</accession>